<evidence type="ECO:0000313" key="1">
    <source>
        <dbReference type="EMBL" id="WVZ91855.1"/>
    </source>
</evidence>
<dbReference type="EMBL" id="CP144753">
    <property type="protein sequence ID" value="WVZ91855.1"/>
    <property type="molecule type" value="Genomic_DNA"/>
</dbReference>
<protein>
    <submittedName>
        <fullName evidence="1">Uncharacterized protein</fullName>
    </submittedName>
</protein>
<name>A0AAQ3XB76_PASNO</name>
<organism evidence="1 2">
    <name type="scientific">Paspalum notatum var. saurae</name>
    <dbReference type="NCBI Taxonomy" id="547442"/>
    <lineage>
        <taxon>Eukaryota</taxon>
        <taxon>Viridiplantae</taxon>
        <taxon>Streptophyta</taxon>
        <taxon>Embryophyta</taxon>
        <taxon>Tracheophyta</taxon>
        <taxon>Spermatophyta</taxon>
        <taxon>Magnoliopsida</taxon>
        <taxon>Liliopsida</taxon>
        <taxon>Poales</taxon>
        <taxon>Poaceae</taxon>
        <taxon>PACMAD clade</taxon>
        <taxon>Panicoideae</taxon>
        <taxon>Andropogonodae</taxon>
        <taxon>Paspaleae</taxon>
        <taxon>Paspalinae</taxon>
        <taxon>Paspalum</taxon>
    </lineage>
</organism>
<sequence length="81" mass="9132">KSKAREAVTRSVASPLEHACWEGAEQRSRLAVSCARRRKLETVRPVREDRWPILWQISSKLGSTSRTPCSQLATTGKNAKR</sequence>
<proteinExistence type="predicted"/>
<dbReference type="AlphaFoldDB" id="A0AAQ3XB76"/>
<evidence type="ECO:0000313" key="2">
    <source>
        <dbReference type="Proteomes" id="UP001341281"/>
    </source>
</evidence>
<dbReference type="Proteomes" id="UP001341281">
    <property type="component" value="Chromosome 09"/>
</dbReference>
<accession>A0AAQ3XB76</accession>
<keyword evidence="2" id="KW-1185">Reference proteome</keyword>
<gene>
    <name evidence="1" type="ORF">U9M48_037976</name>
</gene>
<feature type="non-terminal residue" evidence="1">
    <location>
        <position position="1"/>
    </location>
</feature>
<reference evidence="1 2" key="1">
    <citation type="submission" date="2024-02" db="EMBL/GenBank/DDBJ databases">
        <title>High-quality chromosome-scale genome assembly of Pensacola bahiagrass (Paspalum notatum Flugge var. saurae).</title>
        <authorList>
            <person name="Vega J.M."/>
            <person name="Podio M."/>
            <person name="Orjuela J."/>
            <person name="Siena L.A."/>
            <person name="Pessino S.C."/>
            <person name="Combes M.C."/>
            <person name="Mariac C."/>
            <person name="Albertini E."/>
            <person name="Pupilli F."/>
            <person name="Ortiz J.P.A."/>
            <person name="Leblanc O."/>
        </authorList>
    </citation>
    <scope>NUCLEOTIDE SEQUENCE [LARGE SCALE GENOMIC DNA]</scope>
    <source>
        <strain evidence="1">R1</strain>
        <tissue evidence="1">Leaf</tissue>
    </source>
</reference>